<dbReference type="InterPro" id="IPR046335">
    <property type="entry name" value="LacI/GalR-like_sensor"/>
</dbReference>
<dbReference type="OrthoDB" id="9795616at2"/>
<dbReference type="Gene3D" id="1.10.10.60">
    <property type="entry name" value="Homeodomain-like"/>
    <property type="match status" value="1"/>
</dbReference>
<dbReference type="InterPro" id="IPR018062">
    <property type="entry name" value="HTH_AraC-typ_CS"/>
</dbReference>
<gene>
    <name evidence="5" type="primary">xylR_4</name>
    <name evidence="5" type="ORF">MFFC18_39440</name>
</gene>
<dbReference type="KEGG" id="mff:MFFC18_39440"/>
<evidence type="ECO:0000256" key="3">
    <source>
        <dbReference type="ARBA" id="ARBA00023163"/>
    </source>
</evidence>
<dbReference type="GO" id="GO:0000976">
    <property type="term" value="F:transcription cis-regulatory region binding"/>
    <property type="evidence" value="ECO:0007669"/>
    <property type="project" value="TreeGrafter"/>
</dbReference>
<keyword evidence="6" id="KW-1185">Reference proteome</keyword>
<evidence type="ECO:0000313" key="5">
    <source>
        <dbReference type="EMBL" id="QEG24033.1"/>
    </source>
</evidence>
<proteinExistence type="predicted"/>
<dbReference type="PANTHER" id="PTHR30146:SF24">
    <property type="entry name" value="XYLOSE OPERON REGULATORY PROTEIN"/>
    <property type="match status" value="1"/>
</dbReference>
<name>A0A5B9PP52_9BACT</name>
<organism evidence="5 6">
    <name type="scientific">Mariniblastus fucicola</name>
    <dbReference type="NCBI Taxonomy" id="980251"/>
    <lineage>
        <taxon>Bacteria</taxon>
        <taxon>Pseudomonadati</taxon>
        <taxon>Planctomycetota</taxon>
        <taxon>Planctomycetia</taxon>
        <taxon>Pirellulales</taxon>
        <taxon>Pirellulaceae</taxon>
        <taxon>Mariniblastus</taxon>
    </lineage>
</organism>
<dbReference type="Pfam" id="PF13377">
    <property type="entry name" value="Peripla_BP_3"/>
    <property type="match status" value="1"/>
</dbReference>
<dbReference type="InterPro" id="IPR009057">
    <property type="entry name" value="Homeodomain-like_sf"/>
</dbReference>
<dbReference type="STRING" id="980251.GCA_001642875_04156"/>
<dbReference type="SUPFAM" id="SSF53822">
    <property type="entry name" value="Periplasmic binding protein-like I"/>
    <property type="match status" value="1"/>
</dbReference>
<keyword evidence="2" id="KW-0238">DNA-binding</keyword>
<dbReference type="InterPro" id="IPR028082">
    <property type="entry name" value="Peripla_BP_I"/>
</dbReference>
<dbReference type="InterPro" id="IPR018060">
    <property type="entry name" value="HTH_AraC"/>
</dbReference>
<dbReference type="PANTHER" id="PTHR30146">
    <property type="entry name" value="LACI-RELATED TRANSCRIPTIONAL REPRESSOR"/>
    <property type="match status" value="1"/>
</dbReference>
<evidence type="ECO:0000313" key="6">
    <source>
        <dbReference type="Proteomes" id="UP000322214"/>
    </source>
</evidence>
<keyword evidence="3" id="KW-0804">Transcription</keyword>
<dbReference type="Proteomes" id="UP000322214">
    <property type="component" value="Chromosome"/>
</dbReference>
<keyword evidence="1" id="KW-0805">Transcription regulation</keyword>
<dbReference type="Gene3D" id="3.40.50.2300">
    <property type="match status" value="2"/>
</dbReference>
<dbReference type="PROSITE" id="PS01124">
    <property type="entry name" value="HTH_ARAC_FAMILY_2"/>
    <property type="match status" value="1"/>
</dbReference>
<sequence>MHHRFETPLSKNKRLEIALLIKTDSEWHRGVIQGIAGSADDAEGWTFTVPKSDAQGEVRLPEDWNGDGIICRATSESLIDEVLEKNVPCVNISWLMNAPNMPQVTSDEAVCANMTGSYFLEKQHENFGYIGPPPWCNYSNTIETQLRNFVEAHDATLECFPMSMSATETMGVDKEDLVVWLRQLQTPIAITVWSSFVGYLLILACQELELSIPGDVAIVCIEHDPMWSVLAPVPLSNLDQDPTRVGRTAGELLRSMIAGKPAPTEPILIRPISIVERLSSRASAVKDPVLGMAIDFIHQNTASGTTVMDVVKMLGISRRTLEEKFKTHLDCSPAVFIRRHQVRAVCRLLRTTNLNIAAIARRTGFAYPEVLMRSFKREYKMTPMQFRNSGRTNETGSHIES</sequence>
<dbReference type="SMART" id="SM00342">
    <property type="entry name" value="HTH_ARAC"/>
    <property type="match status" value="1"/>
</dbReference>
<dbReference type="PROSITE" id="PS00041">
    <property type="entry name" value="HTH_ARAC_FAMILY_1"/>
    <property type="match status" value="1"/>
</dbReference>
<feature type="domain" description="HTH araC/xylS-type" evidence="4">
    <location>
        <begin position="291"/>
        <end position="389"/>
    </location>
</feature>
<reference evidence="5 6" key="1">
    <citation type="submission" date="2019-08" db="EMBL/GenBank/DDBJ databases">
        <title>Deep-cultivation of Planctomycetes and their phenomic and genomic characterization uncovers novel biology.</title>
        <authorList>
            <person name="Wiegand S."/>
            <person name="Jogler M."/>
            <person name="Boedeker C."/>
            <person name="Pinto D."/>
            <person name="Vollmers J."/>
            <person name="Rivas-Marin E."/>
            <person name="Kohn T."/>
            <person name="Peeters S.H."/>
            <person name="Heuer A."/>
            <person name="Rast P."/>
            <person name="Oberbeckmann S."/>
            <person name="Bunk B."/>
            <person name="Jeske O."/>
            <person name="Meyerdierks A."/>
            <person name="Storesund J.E."/>
            <person name="Kallscheuer N."/>
            <person name="Luecker S."/>
            <person name="Lage O.M."/>
            <person name="Pohl T."/>
            <person name="Merkel B.J."/>
            <person name="Hornburger P."/>
            <person name="Mueller R.-W."/>
            <person name="Bruemmer F."/>
            <person name="Labrenz M."/>
            <person name="Spormann A.M."/>
            <person name="Op den Camp H."/>
            <person name="Overmann J."/>
            <person name="Amann R."/>
            <person name="Jetten M.S.M."/>
            <person name="Mascher T."/>
            <person name="Medema M.H."/>
            <person name="Devos D.P."/>
            <person name="Kaster A.-K."/>
            <person name="Ovreas L."/>
            <person name="Rohde M."/>
            <person name="Galperin M.Y."/>
            <person name="Jogler C."/>
        </authorList>
    </citation>
    <scope>NUCLEOTIDE SEQUENCE [LARGE SCALE GENOMIC DNA]</scope>
    <source>
        <strain evidence="5 6">FC18</strain>
    </source>
</reference>
<dbReference type="EMBL" id="CP042912">
    <property type="protein sequence ID" value="QEG24033.1"/>
    <property type="molecule type" value="Genomic_DNA"/>
</dbReference>
<dbReference type="AlphaFoldDB" id="A0A5B9PP52"/>
<dbReference type="GO" id="GO:0003700">
    <property type="term" value="F:DNA-binding transcription factor activity"/>
    <property type="evidence" value="ECO:0007669"/>
    <property type="project" value="InterPro"/>
</dbReference>
<evidence type="ECO:0000259" key="4">
    <source>
        <dbReference type="PROSITE" id="PS01124"/>
    </source>
</evidence>
<protein>
    <submittedName>
        <fullName evidence="5">Xylose operon regulatory protein</fullName>
    </submittedName>
</protein>
<accession>A0A5B9PP52</accession>
<dbReference type="SUPFAM" id="SSF46689">
    <property type="entry name" value="Homeodomain-like"/>
    <property type="match status" value="2"/>
</dbReference>
<dbReference type="Pfam" id="PF12833">
    <property type="entry name" value="HTH_18"/>
    <property type="match status" value="1"/>
</dbReference>
<evidence type="ECO:0000256" key="2">
    <source>
        <dbReference type="ARBA" id="ARBA00023125"/>
    </source>
</evidence>
<evidence type="ECO:0000256" key="1">
    <source>
        <dbReference type="ARBA" id="ARBA00023015"/>
    </source>
</evidence>
<dbReference type="RefSeq" id="WP_075082416.1">
    <property type="nucleotide sequence ID" value="NZ_CP042912.1"/>
</dbReference>